<comment type="caution">
    <text evidence="1">The sequence shown here is derived from an EMBL/GenBank/DDBJ whole genome shotgun (WGS) entry which is preliminary data.</text>
</comment>
<evidence type="ECO:0008006" key="3">
    <source>
        <dbReference type="Google" id="ProtNLM"/>
    </source>
</evidence>
<sequence length="96" mass="10699">MGLKRLTLVNSMQSDTLQKFIFICSAKSCSKNGSEEVKSALKAYIKSNGLKKEALIVKTKCMDFCKSGPNVVSNGQLYHKVSVKEAKEILRELLRD</sequence>
<organism evidence="1 2">
    <name type="scientific">Marivirga lumbricoides</name>
    <dbReference type="NCBI Taxonomy" id="1046115"/>
    <lineage>
        <taxon>Bacteria</taxon>
        <taxon>Pseudomonadati</taxon>
        <taxon>Bacteroidota</taxon>
        <taxon>Cytophagia</taxon>
        <taxon>Cytophagales</taxon>
        <taxon>Marivirgaceae</taxon>
        <taxon>Marivirga</taxon>
    </lineage>
</organism>
<dbReference type="SUPFAM" id="SSF52833">
    <property type="entry name" value="Thioredoxin-like"/>
    <property type="match status" value="1"/>
</dbReference>
<proteinExistence type="predicted"/>
<keyword evidence="2" id="KW-1185">Reference proteome</keyword>
<protein>
    <recommendedName>
        <fullName evidence="3">(2Fe-2S) ferredoxin domain-containing protein</fullName>
    </recommendedName>
</protein>
<dbReference type="Gene3D" id="3.40.30.10">
    <property type="entry name" value="Glutaredoxin"/>
    <property type="match status" value="1"/>
</dbReference>
<dbReference type="Proteomes" id="UP000636010">
    <property type="component" value="Unassembled WGS sequence"/>
</dbReference>
<accession>A0ABQ1LPV9</accession>
<reference evidence="2" key="1">
    <citation type="journal article" date="2019" name="Int. J. Syst. Evol. Microbiol.">
        <title>The Global Catalogue of Microorganisms (GCM) 10K type strain sequencing project: providing services to taxonomists for standard genome sequencing and annotation.</title>
        <authorList>
            <consortium name="The Broad Institute Genomics Platform"/>
            <consortium name="The Broad Institute Genome Sequencing Center for Infectious Disease"/>
            <person name="Wu L."/>
            <person name="Ma J."/>
        </authorList>
    </citation>
    <scope>NUCLEOTIDE SEQUENCE [LARGE SCALE GENOMIC DNA]</scope>
    <source>
        <strain evidence="2">CGMCC 1.10832</strain>
    </source>
</reference>
<evidence type="ECO:0000313" key="2">
    <source>
        <dbReference type="Proteomes" id="UP000636010"/>
    </source>
</evidence>
<evidence type="ECO:0000313" key="1">
    <source>
        <dbReference type="EMBL" id="GGC28091.1"/>
    </source>
</evidence>
<dbReference type="InterPro" id="IPR036249">
    <property type="entry name" value="Thioredoxin-like_sf"/>
</dbReference>
<gene>
    <name evidence="1" type="ORF">GCM10011506_11850</name>
</gene>
<dbReference type="Pfam" id="PF01257">
    <property type="entry name" value="2Fe-2S_thioredx"/>
    <property type="match status" value="1"/>
</dbReference>
<dbReference type="EMBL" id="BMEC01000003">
    <property type="protein sequence ID" value="GGC28091.1"/>
    <property type="molecule type" value="Genomic_DNA"/>
</dbReference>
<name>A0ABQ1LPV9_9BACT</name>
<dbReference type="CDD" id="cd02980">
    <property type="entry name" value="TRX_Fd_family"/>
    <property type="match status" value="1"/>
</dbReference>